<feature type="compositionally biased region" description="Low complexity" evidence="8">
    <location>
        <begin position="306"/>
        <end position="325"/>
    </location>
</feature>
<dbReference type="Pfam" id="PF04082">
    <property type="entry name" value="Fungal_trans"/>
    <property type="match status" value="1"/>
</dbReference>
<evidence type="ECO:0000256" key="4">
    <source>
        <dbReference type="ARBA" id="ARBA00022771"/>
    </source>
</evidence>
<dbReference type="Proteomes" id="UP000182658">
    <property type="component" value="Unassembled WGS sequence"/>
</dbReference>
<keyword evidence="5" id="KW-0862">Zinc</keyword>
<proteinExistence type="predicted"/>
<name>A0A1J7J7L1_9PEZI</name>
<dbReference type="CDD" id="cd12148">
    <property type="entry name" value="fungal_TF_MHR"/>
    <property type="match status" value="1"/>
</dbReference>
<feature type="domain" description="C2H2-type" evidence="9">
    <location>
        <begin position="28"/>
        <end position="57"/>
    </location>
</feature>
<feature type="compositionally biased region" description="Polar residues" evidence="8">
    <location>
        <begin position="135"/>
        <end position="145"/>
    </location>
</feature>
<dbReference type="GO" id="GO:0000785">
    <property type="term" value="C:chromatin"/>
    <property type="evidence" value="ECO:0007669"/>
    <property type="project" value="TreeGrafter"/>
</dbReference>
<organism evidence="10 11">
    <name type="scientific">Coniochaeta ligniaria NRRL 30616</name>
    <dbReference type="NCBI Taxonomy" id="1408157"/>
    <lineage>
        <taxon>Eukaryota</taxon>
        <taxon>Fungi</taxon>
        <taxon>Dikarya</taxon>
        <taxon>Ascomycota</taxon>
        <taxon>Pezizomycotina</taxon>
        <taxon>Sordariomycetes</taxon>
        <taxon>Sordariomycetidae</taxon>
        <taxon>Coniochaetales</taxon>
        <taxon>Coniochaetaceae</taxon>
        <taxon>Coniochaeta</taxon>
    </lineage>
</organism>
<evidence type="ECO:0000313" key="11">
    <source>
        <dbReference type="Proteomes" id="UP000182658"/>
    </source>
</evidence>
<accession>A0A1J7J7L1</accession>
<feature type="compositionally biased region" description="Polar residues" evidence="8">
    <location>
        <begin position="332"/>
        <end position="347"/>
    </location>
</feature>
<keyword evidence="3" id="KW-0677">Repeat</keyword>
<feature type="region of interest" description="Disordered" evidence="8">
    <location>
        <begin position="269"/>
        <end position="357"/>
    </location>
</feature>
<dbReference type="InterPro" id="IPR051059">
    <property type="entry name" value="VerF-like"/>
</dbReference>
<evidence type="ECO:0000256" key="7">
    <source>
        <dbReference type="PROSITE-ProRule" id="PRU00042"/>
    </source>
</evidence>
<evidence type="ECO:0000256" key="3">
    <source>
        <dbReference type="ARBA" id="ARBA00022737"/>
    </source>
</evidence>
<keyword evidence="11" id="KW-1185">Reference proteome</keyword>
<dbReference type="GO" id="GO:0005634">
    <property type="term" value="C:nucleus"/>
    <property type="evidence" value="ECO:0007669"/>
    <property type="project" value="UniProtKB-SubCell"/>
</dbReference>
<protein>
    <recommendedName>
        <fullName evidence="9">C2H2-type domain-containing protein</fullName>
    </recommendedName>
</protein>
<dbReference type="SUPFAM" id="SSF57667">
    <property type="entry name" value="beta-beta-alpha zinc fingers"/>
    <property type="match status" value="1"/>
</dbReference>
<dbReference type="AlphaFoldDB" id="A0A1J7J7L1"/>
<evidence type="ECO:0000259" key="9">
    <source>
        <dbReference type="PROSITE" id="PS50157"/>
    </source>
</evidence>
<dbReference type="PANTHER" id="PTHR40626">
    <property type="entry name" value="MIP31509P"/>
    <property type="match status" value="1"/>
</dbReference>
<dbReference type="PANTHER" id="PTHR40626:SF18">
    <property type="entry name" value="NICOTINATE CATABOLISM CLUSTER-SPECIFIC TRANSCRIPTION FACTOR"/>
    <property type="match status" value="1"/>
</dbReference>
<evidence type="ECO:0000313" key="10">
    <source>
        <dbReference type="EMBL" id="OIW25156.1"/>
    </source>
</evidence>
<dbReference type="GO" id="GO:0008270">
    <property type="term" value="F:zinc ion binding"/>
    <property type="evidence" value="ECO:0007669"/>
    <property type="project" value="UniProtKB-KW"/>
</dbReference>
<dbReference type="InterPro" id="IPR013087">
    <property type="entry name" value="Znf_C2H2_type"/>
</dbReference>
<dbReference type="PROSITE" id="PS00028">
    <property type="entry name" value="ZINC_FINGER_C2H2_1"/>
    <property type="match status" value="1"/>
</dbReference>
<feature type="region of interest" description="Disordered" evidence="8">
    <location>
        <begin position="103"/>
        <end position="176"/>
    </location>
</feature>
<dbReference type="OrthoDB" id="1405595at2759"/>
<dbReference type="GO" id="GO:0000981">
    <property type="term" value="F:DNA-binding transcription factor activity, RNA polymerase II-specific"/>
    <property type="evidence" value="ECO:0007669"/>
    <property type="project" value="InterPro"/>
</dbReference>
<dbReference type="SMART" id="SM00355">
    <property type="entry name" value="ZnF_C2H2"/>
    <property type="match status" value="1"/>
</dbReference>
<keyword evidence="6" id="KW-0539">Nucleus</keyword>
<evidence type="ECO:0000256" key="8">
    <source>
        <dbReference type="SAM" id="MobiDB-lite"/>
    </source>
</evidence>
<feature type="compositionally biased region" description="Low complexity" evidence="8">
    <location>
        <begin position="269"/>
        <end position="294"/>
    </location>
</feature>
<dbReference type="InterPro" id="IPR007219">
    <property type="entry name" value="XnlR_reg_dom"/>
</dbReference>
<dbReference type="EMBL" id="KV875102">
    <property type="protein sequence ID" value="OIW25156.1"/>
    <property type="molecule type" value="Genomic_DNA"/>
</dbReference>
<dbReference type="Gene3D" id="3.30.160.60">
    <property type="entry name" value="Classic Zinc Finger"/>
    <property type="match status" value="1"/>
</dbReference>
<keyword evidence="4 7" id="KW-0863">Zinc-finger</keyword>
<dbReference type="PROSITE" id="PS50157">
    <property type="entry name" value="ZINC_FINGER_C2H2_2"/>
    <property type="match status" value="1"/>
</dbReference>
<dbReference type="GO" id="GO:0000978">
    <property type="term" value="F:RNA polymerase II cis-regulatory region sequence-specific DNA binding"/>
    <property type="evidence" value="ECO:0007669"/>
    <property type="project" value="InterPro"/>
</dbReference>
<gene>
    <name evidence="10" type="ORF">CONLIGDRAFT_685025</name>
</gene>
<keyword evidence="2" id="KW-0479">Metal-binding</keyword>
<evidence type="ECO:0000256" key="2">
    <source>
        <dbReference type="ARBA" id="ARBA00022723"/>
    </source>
</evidence>
<dbReference type="InParanoid" id="A0A1J7J7L1"/>
<evidence type="ECO:0000256" key="6">
    <source>
        <dbReference type="ARBA" id="ARBA00023242"/>
    </source>
</evidence>
<evidence type="ECO:0000256" key="1">
    <source>
        <dbReference type="ARBA" id="ARBA00004123"/>
    </source>
</evidence>
<comment type="subcellular location">
    <subcellularLocation>
        <location evidence="1">Nucleus</location>
    </subcellularLocation>
</comment>
<dbReference type="STRING" id="1408157.A0A1J7J7L1"/>
<sequence>MDSSASPCSESADKNGGSNASATSAKNYVCKHGGCGKRFTRLEHLNRHALNHKPGDATCSRCRAHFKRPDLLGECLCSPRHHLQHLQQGIDSQWFRVARHMERHKKRDEESGGNGTLNTRKRLWKRDDGAVVQKRPTTQQPSAETGVTAHAEGPISPPISHQSADVPSSVPSQESYQHLDFGLPKDASSALPDLSSFESTNFQFATTNFGDDFCGQSSFQPAYQCAQTFTDIPYDEVFQPDTASSFNMPYTTATNYNWLFDLNMNNNLDMDDNQLSPQEQHQQQQQPQQQRRCQMVTLESRIPGGQAHPAPSPSQSTHSSQQMSAGSYGTGVFSNSQDASGLVSSPALSRRPEASPAANTAINFPGCIEPERPLATLHPTTSLPCIDECTRGELLDLIESLRPISPADEPVTRDNKLLCLSSLQAYLDLFFTRFNTAYPLVHQATFVASSTETIYLLSMLLLGATYSGKGAHQLAVCIHDVMRPGIFAHAAFSAEPELWVLKTILLVECFGKSRAGQKQHNMSHLFHGLLINLIRRSDCQTVQPVGPNEANDDDLEVAWLRWAEAEEKKRLALLCFLWDTQHAVLFCQSLCMSSFELRLSLPSSQALWEARTASEWKSHGATYTPEPQFLTTLKSFLTPSAPRSPRLNCLSRVLVLHGLMSIYWDMQRRDQTSLGVIPGQSDSNTNGTWRDRIARAYDLWKSDFDAYCAALSAAHYEGGDNDQATRDARREFAVFTTSYNAVYHAAQVLLNADFLDLQIYAGARHILGRPVQRSDFVRSERIVKQWAAIDATSPDATQRSTVSSAKAAWHAATLLVDASQNLDNFDALGLFHVPWCLYLATLTCWAFHHAGCKKGDGEGGGAGGNSSEIVWDARGEMNALVSSMAGSGNPWELGVRQGRERTGGLVWVMANALERVRWGIVHSGVMVLRGLVPWRLINQYESC</sequence>
<reference evidence="10 11" key="1">
    <citation type="submission" date="2016-10" db="EMBL/GenBank/DDBJ databases">
        <title>Draft genome sequence of Coniochaeta ligniaria NRRL30616, a lignocellulolytic fungus for bioabatement of inhibitors in plant biomass hydrolysates.</title>
        <authorList>
            <consortium name="DOE Joint Genome Institute"/>
            <person name="Jimenez D.J."/>
            <person name="Hector R.E."/>
            <person name="Riley R."/>
            <person name="Sun H."/>
            <person name="Grigoriev I.V."/>
            <person name="Van Elsas J.D."/>
            <person name="Nichols N.N."/>
        </authorList>
    </citation>
    <scope>NUCLEOTIDE SEQUENCE [LARGE SCALE GENOMIC DNA]</scope>
    <source>
        <strain evidence="10 11">NRRL 30616</strain>
    </source>
</reference>
<evidence type="ECO:0000256" key="5">
    <source>
        <dbReference type="ARBA" id="ARBA00022833"/>
    </source>
</evidence>
<feature type="region of interest" description="Disordered" evidence="8">
    <location>
        <begin position="1"/>
        <end position="23"/>
    </location>
</feature>
<feature type="compositionally biased region" description="Polar residues" evidence="8">
    <location>
        <begin position="159"/>
        <end position="176"/>
    </location>
</feature>
<dbReference type="GO" id="GO:0006351">
    <property type="term" value="P:DNA-templated transcription"/>
    <property type="evidence" value="ECO:0007669"/>
    <property type="project" value="InterPro"/>
</dbReference>
<dbReference type="InterPro" id="IPR036236">
    <property type="entry name" value="Znf_C2H2_sf"/>
</dbReference>